<evidence type="ECO:0000313" key="5">
    <source>
        <dbReference type="Proteomes" id="UP001053296"/>
    </source>
</evidence>
<dbReference type="InterPro" id="IPR006119">
    <property type="entry name" value="Resolv_N"/>
</dbReference>
<dbReference type="EMBL" id="AP024485">
    <property type="protein sequence ID" value="BCS89470.1"/>
    <property type="molecule type" value="Genomic_DNA"/>
</dbReference>
<accession>A0ABM7P8W4</accession>
<dbReference type="SUPFAM" id="SSF53041">
    <property type="entry name" value="Resolvase-like"/>
    <property type="match status" value="1"/>
</dbReference>
<reference evidence="4" key="1">
    <citation type="journal article" date="2022" name="Arch. Microbiol.">
        <title>Pseudodesulfovibrio sediminis sp. nov., a mesophilic and neutrophilic sulfate-reducing bacterium isolated from sediment of a brackish lake.</title>
        <authorList>
            <person name="Takahashi A."/>
            <person name="Kojima H."/>
            <person name="Watanabe M."/>
            <person name="Fukui M."/>
        </authorList>
    </citation>
    <scope>NUCLEOTIDE SEQUENCE</scope>
    <source>
        <strain evidence="4">SF6</strain>
    </source>
</reference>
<dbReference type="InterPro" id="IPR036162">
    <property type="entry name" value="Resolvase-like_N_sf"/>
</dbReference>
<keyword evidence="2" id="KW-0233">DNA recombination</keyword>
<dbReference type="PANTHER" id="PTHR30461:SF2">
    <property type="entry name" value="SERINE RECOMBINASE PINE-RELATED"/>
    <property type="match status" value="1"/>
</dbReference>
<gene>
    <name evidence="4" type="ORF">PSDVSF_27120</name>
</gene>
<dbReference type="InterPro" id="IPR050639">
    <property type="entry name" value="SSR_resolvase"/>
</dbReference>
<dbReference type="RefSeq" id="WP_229591441.1">
    <property type="nucleotide sequence ID" value="NZ_AP024485.1"/>
</dbReference>
<organism evidence="4 5">
    <name type="scientific">Pseudodesulfovibrio sediminis</name>
    <dbReference type="NCBI Taxonomy" id="2810563"/>
    <lineage>
        <taxon>Bacteria</taxon>
        <taxon>Pseudomonadati</taxon>
        <taxon>Thermodesulfobacteriota</taxon>
        <taxon>Desulfovibrionia</taxon>
        <taxon>Desulfovibrionales</taxon>
        <taxon>Desulfovibrionaceae</taxon>
    </lineage>
</organism>
<keyword evidence="1" id="KW-0238">DNA-binding</keyword>
<protein>
    <submittedName>
        <fullName evidence="4">Resolvase</fullName>
    </submittedName>
</protein>
<dbReference type="CDD" id="cd00338">
    <property type="entry name" value="Ser_Recombinase"/>
    <property type="match status" value="1"/>
</dbReference>
<evidence type="ECO:0000256" key="2">
    <source>
        <dbReference type="ARBA" id="ARBA00023172"/>
    </source>
</evidence>
<dbReference type="SMART" id="SM00857">
    <property type="entry name" value="Resolvase"/>
    <property type="match status" value="1"/>
</dbReference>
<sequence>MHDFIAYYRVSTQRQGRSGLGLDAQKQSVINYVEQVNGKLLNEYVEVETGKGANALSKRPQLREAIAKAKKAKAVLLIAKLDRLARNVHFVTGLMESNVKFVCADIPEANELTLHIMAAMAQYESRRISERTKEALAQAKLRGVRLGNPRLPLINKPRHDEAKVFAERLRPILEGFLACGMTQRRMVEELNQLGIKTPLDKRWHLPQLNRTLKRLALT</sequence>
<name>A0ABM7P8W4_9BACT</name>
<evidence type="ECO:0000256" key="1">
    <source>
        <dbReference type="ARBA" id="ARBA00023125"/>
    </source>
</evidence>
<proteinExistence type="predicted"/>
<dbReference type="Pfam" id="PF00239">
    <property type="entry name" value="Resolvase"/>
    <property type="match status" value="1"/>
</dbReference>
<dbReference type="PROSITE" id="PS51736">
    <property type="entry name" value="RECOMBINASES_3"/>
    <property type="match status" value="1"/>
</dbReference>
<evidence type="ECO:0000259" key="3">
    <source>
        <dbReference type="PROSITE" id="PS51736"/>
    </source>
</evidence>
<dbReference type="Gene3D" id="3.40.50.1390">
    <property type="entry name" value="Resolvase, N-terminal catalytic domain"/>
    <property type="match status" value="1"/>
</dbReference>
<dbReference type="PANTHER" id="PTHR30461">
    <property type="entry name" value="DNA-INVERTASE FROM LAMBDOID PROPHAGE"/>
    <property type="match status" value="1"/>
</dbReference>
<keyword evidence="5" id="KW-1185">Reference proteome</keyword>
<feature type="domain" description="Resolvase/invertase-type recombinase catalytic" evidence="3">
    <location>
        <begin position="3"/>
        <end position="143"/>
    </location>
</feature>
<evidence type="ECO:0000313" key="4">
    <source>
        <dbReference type="EMBL" id="BCS89470.1"/>
    </source>
</evidence>
<dbReference type="Proteomes" id="UP001053296">
    <property type="component" value="Chromosome"/>
</dbReference>